<evidence type="ECO:0000256" key="1">
    <source>
        <dbReference type="ARBA" id="ARBA00004141"/>
    </source>
</evidence>
<dbReference type="PANTHER" id="PTHR11351">
    <property type="entry name" value="ACYL-COA DESATURASE"/>
    <property type="match status" value="1"/>
</dbReference>
<comment type="subcellular location">
    <subcellularLocation>
        <location evidence="1">Membrane</location>
        <topology evidence="1">Multi-pass membrane protein</topology>
    </subcellularLocation>
</comment>
<keyword evidence="4" id="KW-0276">Fatty acid metabolism</keyword>
<proteinExistence type="inferred from homology"/>
<feature type="transmembrane region" description="Helical" evidence="10">
    <location>
        <begin position="133"/>
        <end position="157"/>
    </location>
</feature>
<evidence type="ECO:0000259" key="11">
    <source>
        <dbReference type="Pfam" id="PF00487"/>
    </source>
</evidence>
<evidence type="ECO:0000256" key="10">
    <source>
        <dbReference type="SAM" id="Phobius"/>
    </source>
</evidence>
<dbReference type="InterPro" id="IPR015876">
    <property type="entry name" value="Acyl-CoA_DS"/>
</dbReference>
<keyword evidence="14" id="KW-1185">Reference proteome</keyword>
<evidence type="ECO:0000256" key="8">
    <source>
        <dbReference type="ARBA" id="ARBA00023098"/>
    </source>
</evidence>
<keyword evidence="8" id="KW-0443">Lipid metabolism</keyword>
<keyword evidence="5 10" id="KW-1133">Transmembrane helix</keyword>
<evidence type="ECO:0000256" key="2">
    <source>
        <dbReference type="ARBA" id="ARBA00008749"/>
    </source>
</evidence>
<feature type="transmembrane region" description="Helical" evidence="10">
    <location>
        <begin position="12"/>
        <end position="32"/>
    </location>
</feature>
<dbReference type="InterPro" id="IPR002560">
    <property type="entry name" value="Transposase_DDE"/>
</dbReference>
<evidence type="ECO:0000313" key="14">
    <source>
        <dbReference type="Proteomes" id="UP000615989"/>
    </source>
</evidence>
<feature type="domain" description="Fatty acid desaturase" evidence="11">
    <location>
        <begin position="10"/>
        <end position="221"/>
    </location>
</feature>
<evidence type="ECO:0000256" key="9">
    <source>
        <dbReference type="ARBA" id="ARBA00023136"/>
    </source>
</evidence>
<sequence length="389" mass="44012">MLAGLIDLPWWGYILVALGLTHVTIASVTIFLHRHQAHRALELHPVASHFFRAWLWLTTGMVTKEWVAVHRKHHAKCETADDPHSPQVLGIRKVLFQGAELYRAEAANKETLARYGHGTPDDWLERHVYRHSIVGVSIMLIADLVLFGPLGLTIWAVQMMWIPIWAAGVVNGLGHYVGYRNFDCSDAATNLVPWGILIGGEELHNNHHSFATSAKLSAKWYEFDIGWMYIRVLALLGLAKVRKVIPSPKFGEAKNVPDLDTLQAIITHRYDVMTRYVASLKRLCGDEIERLAATHGRSFNPRVLRRWVLSGEDRNLAPDARRALELVLVDSAALSTIASMRRDLVAIWARSTASREQLLKQLHDWIARAEQSGIAQLQEFSLRLRQYTA</sequence>
<evidence type="ECO:0000259" key="12">
    <source>
        <dbReference type="Pfam" id="PF01610"/>
    </source>
</evidence>
<dbReference type="CDD" id="cd03505">
    <property type="entry name" value="Delta9-FADS-like"/>
    <property type="match status" value="1"/>
</dbReference>
<feature type="domain" description="Transposase IS204/IS1001/IS1096/IS1165 DDE" evidence="12">
    <location>
        <begin position="265"/>
        <end position="387"/>
    </location>
</feature>
<dbReference type="Proteomes" id="UP000615989">
    <property type="component" value="Unassembled WGS sequence"/>
</dbReference>
<evidence type="ECO:0000256" key="4">
    <source>
        <dbReference type="ARBA" id="ARBA00022832"/>
    </source>
</evidence>
<dbReference type="PANTHER" id="PTHR11351:SF33">
    <property type="entry name" value="DELTA-9 FATTY ACID DESATURASE, DESA"/>
    <property type="match status" value="1"/>
</dbReference>
<evidence type="ECO:0000313" key="13">
    <source>
        <dbReference type="EMBL" id="NMG26682.1"/>
    </source>
</evidence>
<evidence type="ECO:0000256" key="6">
    <source>
        <dbReference type="ARBA" id="ARBA00023002"/>
    </source>
</evidence>
<keyword evidence="6" id="KW-0560">Oxidoreductase</keyword>
<dbReference type="RefSeq" id="WP_169120028.1">
    <property type="nucleotide sequence ID" value="NZ_WTVG02000040.1"/>
</dbReference>
<evidence type="ECO:0000256" key="7">
    <source>
        <dbReference type="ARBA" id="ARBA00023004"/>
    </source>
</evidence>
<dbReference type="EMBL" id="WTVG01000084">
    <property type="protein sequence ID" value="NMG26682.1"/>
    <property type="molecule type" value="Genomic_DNA"/>
</dbReference>
<accession>A0ABX1PQ04</accession>
<reference evidence="13" key="1">
    <citation type="submission" date="2019-12" db="EMBL/GenBank/DDBJ databases">
        <title>Comparative genomics gives insights into the taxonomy of the Azoarcus-Aromatoleum group and reveals separate origins of nif in the plant-associated Azoarcus and non-plant-associated Aromatoleum sub-groups.</title>
        <authorList>
            <person name="Lafos M."/>
            <person name="Maluk M."/>
            <person name="Batista M."/>
            <person name="Junghare M."/>
            <person name="Carmona M."/>
            <person name="Faoro H."/>
            <person name="Cruz L.M."/>
            <person name="Battistoni F."/>
            <person name="De Souza E."/>
            <person name="Pedrosa F."/>
            <person name="Chen W.-M."/>
            <person name="Poole P.S."/>
            <person name="Dixon R.A."/>
            <person name="James E.K."/>
        </authorList>
    </citation>
    <scope>NUCLEOTIDE SEQUENCE</scope>
    <source>
        <strain evidence="13">LuFRes1</strain>
    </source>
</reference>
<keyword evidence="7" id="KW-0408">Iron</keyword>
<name>A0ABX1PQ04_9RHOO</name>
<comment type="caution">
    <text evidence="13">The sequence shown here is derived from an EMBL/GenBank/DDBJ whole genome shotgun (WGS) entry which is preliminary data.</text>
</comment>
<dbReference type="Pfam" id="PF00487">
    <property type="entry name" value="FA_desaturase"/>
    <property type="match status" value="1"/>
</dbReference>
<dbReference type="Pfam" id="PF01610">
    <property type="entry name" value="DDE_Tnp_ISL3"/>
    <property type="match status" value="1"/>
</dbReference>
<keyword evidence="3 10" id="KW-0812">Transmembrane</keyword>
<evidence type="ECO:0000256" key="3">
    <source>
        <dbReference type="ARBA" id="ARBA00022692"/>
    </source>
</evidence>
<evidence type="ECO:0000256" key="5">
    <source>
        <dbReference type="ARBA" id="ARBA00022989"/>
    </source>
</evidence>
<gene>
    <name evidence="13" type="ORF">GO606_18595</name>
</gene>
<organism evidence="13 14">
    <name type="scientific">Aromatoleum anaerobium</name>
    <dbReference type="NCBI Taxonomy" id="182180"/>
    <lineage>
        <taxon>Bacteria</taxon>
        <taxon>Pseudomonadati</taxon>
        <taxon>Pseudomonadota</taxon>
        <taxon>Betaproteobacteria</taxon>
        <taxon>Rhodocyclales</taxon>
        <taxon>Rhodocyclaceae</taxon>
        <taxon>Aromatoleum</taxon>
    </lineage>
</organism>
<comment type="similarity">
    <text evidence="2">Belongs to the fatty acid desaturase type 2 family.</text>
</comment>
<protein>
    <submittedName>
        <fullName evidence="13">Acyl-CoA desaturase</fullName>
    </submittedName>
</protein>
<keyword evidence="9 10" id="KW-0472">Membrane</keyword>
<dbReference type="InterPro" id="IPR005804">
    <property type="entry name" value="FA_desaturase_dom"/>
</dbReference>